<reference evidence="9" key="1">
    <citation type="journal article" date="2023" name="Science">
        <title>Genome structures resolve the early diversification of teleost fishes.</title>
        <authorList>
            <person name="Parey E."/>
            <person name="Louis A."/>
            <person name="Montfort J."/>
            <person name="Bouchez O."/>
            <person name="Roques C."/>
            <person name="Iampietro C."/>
            <person name="Lluch J."/>
            <person name="Castinel A."/>
            <person name="Donnadieu C."/>
            <person name="Desvignes T."/>
            <person name="Floi Bucao C."/>
            <person name="Jouanno E."/>
            <person name="Wen M."/>
            <person name="Mejri S."/>
            <person name="Dirks R."/>
            <person name="Jansen H."/>
            <person name="Henkel C."/>
            <person name="Chen W.J."/>
            <person name="Zahm M."/>
            <person name="Cabau C."/>
            <person name="Klopp C."/>
            <person name="Thompson A.W."/>
            <person name="Robinson-Rechavi M."/>
            <person name="Braasch I."/>
            <person name="Lecointre G."/>
            <person name="Bobe J."/>
            <person name="Postlethwait J.H."/>
            <person name="Berthelot C."/>
            <person name="Roest Crollius H."/>
            <person name="Guiguen Y."/>
        </authorList>
    </citation>
    <scope>NUCLEOTIDE SEQUENCE</scope>
    <source>
        <strain evidence="9">NC1722</strain>
    </source>
</reference>
<proteinExistence type="inferred from homology"/>
<gene>
    <name evidence="9" type="ORF">AAFF_G00393740</name>
</gene>
<dbReference type="GO" id="GO:0003723">
    <property type="term" value="F:RNA binding"/>
    <property type="evidence" value="ECO:0007669"/>
    <property type="project" value="InterPro"/>
</dbReference>
<feature type="domain" description="AAA+ ATPase" evidence="7">
    <location>
        <begin position="154"/>
        <end position="282"/>
    </location>
</feature>
<dbReference type="InterPro" id="IPR047187">
    <property type="entry name" value="SF1_C_Upf1"/>
</dbReference>
<protein>
    <submittedName>
        <fullName evidence="9">Uncharacterized protein</fullName>
    </submittedName>
</protein>
<keyword evidence="10" id="KW-1185">Reference proteome</keyword>
<organism evidence="9 10">
    <name type="scientific">Aldrovandia affinis</name>
    <dbReference type="NCBI Taxonomy" id="143900"/>
    <lineage>
        <taxon>Eukaryota</taxon>
        <taxon>Metazoa</taxon>
        <taxon>Chordata</taxon>
        <taxon>Craniata</taxon>
        <taxon>Vertebrata</taxon>
        <taxon>Euteleostomi</taxon>
        <taxon>Actinopterygii</taxon>
        <taxon>Neopterygii</taxon>
        <taxon>Teleostei</taxon>
        <taxon>Notacanthiformes</taxon>
        <taxon>Halosauridae</taxon>
        <taxon>Aldrovandia</taxon>
    </lineage>
</organism>
<dbReference type="GO" id="GO:0043139">
    <property type="term" value="F:5'-3' DNA helicase activity"/>
    <property type="evidence" value="ECO:0007669"/>
    <property type="project" value="TreeGrafter"/>
</dbReference>
<evidence type="ECO:0000256" key="5">
    <source>
        <dbReference type="ARBA" id="ARBA00022840"/>
    </source>
</evidence>
<evidence type="ECO:0000256" key="4">
    <source>
        <dbReference type="ARBA" id="ARBA00022806"/>
    </source>
</evidence>
<evidence type="ECO:0000313" key="9">
    <source>
        <dbReference type="EMBL" id="KAJ8400605.1"/>
    </source>
</evidence>
<dbReference type="FunFam" id="3.40.50.300:FF:001313">
    <property type="entry name" value="Helicase with zinc finger domain 2"/>
    <property type="match status" value="1"/>
</dbReference>
<evidence type="ECO:0000256" key="6">
    <source>
        <dbReference type="SAM" id="MobiDB-lite"/>
    </source>
</evidence>
<dbReference type="InterPro" id="IPR056787">
    <property type="entry name" value="OB_HELZ2"/>
</dbReference>
<dbReference type="Pfam" id="PF13087">
    <property type="entry name" value="AAA_12"/>
    <property type="match status" value="2"/>
</dbReference>
<evidence type="ECO:0000256" key="1">
    <source>
        <dbReference type="ARBA" id="ARBA00007913"/>
    </source>
</evidence>
<feature type="domain" description="AAA+ ATPase" evidence="7">
    <location>
        <begin position="1406"/>
        <end position="1648"/>
    </location>
</feature>
<feature type="region of interest" description="Disordered" evidence="6">
    <location>
        <begin position="1093"/>
        <end position="1113"/>
    </location>
</feature>
<dbReference type="Pfam" id="PF25049">
    <property type="entry name" value="OB_HELZ2"/>
    <property type="match status" value="1"/>
</dbReference>
<dbReference type="Gene3D" id="3.40.50.300">
    <property type="entry name" value="P-loop containing nucleotide triphosphate hydrolases"/>
    <property type="match status" value="5"/>
</dbReference>
<comment type="caution">
    <text evidence="9">The sequence shown here is derived from an EMBL/GenBank/DDBJ whole genome shotgun (WGS) entry which is preliminary data.</text>
</comment>
<evidence type="ECO:0000259" key="7">
    <source>
        <dbReference type="SMART" id="SM00382"/>
    </source>
</evidence>
<dbReference type="EMBL" id="JAINUG010000075">
    <property type="protein sequence ID" value="KAJ8400605.1"/>
    <property type="molecule type" value="Genomic_DNA"/>
</dbReference>
<dbReference type="SUPFAM" id="SSF50249">
    <property type="entry name" value="Nucleic acid-binding proteins"/>
    <property type="match status" value="2"/>
</dbReference>
<dbReference type="InterPro" id="IPR027417">
    <property type="entry name" value="P-loop_NTPase"/>
</dbReference>
<dbReference type="InterPro" id="IPR003593">
    <property type="entry name" value="AAA+_ATPase"/>
</dbReference>
<dbReference type="InterPro" id="IPR041677">
    <property type="entry name" value="DNA2/NAM7_AAA_11"/>
</dbReference>
<dbReference type="Proteomes" id="UP001221898">
    <property type="component" value="Unassembled WGS sequence"/>
</dbReference>
<comment type="similarity">
    <text evidence="1">Belongs to the DNA2/NAM7 helicase family.</text>
</comment>
<dbReference type="SMART" id="SM00955">
    <property type="entry name" value="RNB"/>
    <property type="match status" value="1"/>
</dbReference>
<dbReference type="InterPro" id="IPR041679">
    <property type="entry name" value="DNA2/NAM7-like_C"/>
</dbReference>
<evidence type="ECO:0000313" key="10">
    <source>
        <dbReference type="Proteomes" id="UP001221898"/>
    </source>
</evidence>
<evidence type="ECO:0000256" key="3">
    <source>
        <dbReference type="ARBA" id="ARBA00022801"/>
    </source>
</evidence>
<dbReference type="CDD" id="cd18808">
    <property type="entry name" value="SF1_C_Upf1"/>
    <property type="match status" value="2"/>
</dbReference>
<keyword evidence="3" id="KW-0378">Hydrolase</keyword>
<dbReference type="InterPro" id="IPR012340">
    <property type="entry name" value="NA-bd_OB-fold"/>
</dbReference>
<evidence type="ECO:0000256" key="2">
    <source>
        <dbReference type="ARBA" id="ARBA00022741"/>
    </source>
</evidence>
<dbReference type="InterPro" id="IPR001900">
    <property type="entry name" value="RNase_II/R"/>
</dbReference>
<keyword evidence="2" id="KW-0547">Nucleotide-binding</keyword>
<dbReference type="PANTHER" id="PTHR43788">
    <property type="entry name" value="DNA2/NAM7 HELICASE FAMILY MEMBER"/>
    <property type="match status" value="1"/>
</dbReference>
<dbReference type="SMART" id="SM00382">
    <property type="entry name" value="AAA"/>
    <property type="match status" value="2"/>
</dbReference>
<evidence type="ECO:0000259" key="8">
    <source>
        <dbReference type="SMART" id="SM00955"/>
    </source>
</evidence>
<dbReference type="InterPro" id="IPR050534">
    <property type="entry name" value="Coronavir_polyprotein_1ab"/>
</dbReference>
<dbReference type="PANTHER" id="PTHR43788:SF9">
    <property type="entry name" value="HELICASE WITH ZINC FINGER DOMAIN 2"/>
    <property type="match status" value="1"/>
</dbReference>
<sequence length="1880" mass="212686">MKIALPGDLFASVPVLSVLTTHTPEGFVLKRAVRSALIAASSSVDNQHQKVYEAVILLNTSSEKTMYLQLSKRCCTELGLQNDTTSEMEVQFQLNRLQFCEMHKAIDLLSDVERVLPDLKKSCVPVHTGEYPRLNAKQQSAIAFIVGDSDGLKPVAPLLIYGPFGTGKTFTLATAAKELYCHRDGQAFTFPGRSDLDSHRVIITTGAMAGDLRNLKLPEGYFTHILIDEASQMLECEALMPLGLAGRGTRVVLAGDHMQMGPKLFSVDEDQRSNHTLLNRLFHHYQGQKNPVALKSRIIFNENYRSTKEIVDFVSTHFYGKSDAIKASGNVPPHPRYHPLRFHHVSGKCHLDTSTMSWYNLEEVACVVDVVQKLYEEWPAQWGNREPRMICVLSEGSQVVLIRKELRKRRLGGVTVENAENVQGKQFRGVVISTVHTRESLHSPDTICLEFFNDARVMNTVMTRAQSQVIVVGNAAALCSIGKCSRIWKSYIEHCIRKSSAEPQHLTVDCIEQEVEEISRFLRVKCKDVSDVDSATSGAGAKVDEILQQLIEDYSAMNEEAFQADHSQGADRPSFSEDKRVYDSNSEKDSLLEMVRMRPDMYKHGKLVMERFDRGYVMPFDDPNAHIGINGRKNLDMSFNGDEVVVEKSTDEKGLAIWKVLVITKIAESSRSFVCTLEEDDNQKQEGDSKFVSKVMVPLNKNITKIRTLVSKKNRNTIPIYKLDDGNWKIERVCRKARLQGDWLYAQPDENRSVGNRKSHQMIEELMIMFNNSVSEFLIGEKETDDCTPLRCQASPDPELVGALKEKYKDIISMSTHLTYHIGNVEQPSCGESFRVLTSLWKELQSAAKRGDVAKVADLIATDDIHPQLLPATSEFRRLLRKAYVIRANSAHKAKVGHYSLQLDSYTKASSPIRSYLDVILQRLLHAALCHTPALYSPQEIDMLCDQVEETRKKADEYQRKAETFSFAINLKKQSAPKLAFVTVVDPEGDNFKLSFPFDKGTLPGFIPVLYRDLQLEDQPLFDKDSEHMKLAWRRRVYSINTTKAYVELKRLHRNNPCTDVPHDAWRHIVEALKTEKWETAISIILRTKTEKAGEGGKGQSKSTAATKKKDNAGGLTQMEIEHYVDLDLELKPGDTVQVQMMTEMQRGLLMPVVQLLNINEKFEVCLNHARSPIDCFAKYAQHKSKSSYKTVENYARIWKPLCEMESASTAVDENESIIIEDLELTWTEEQKGSFLLSHDFIKDWAIECSLANCYLCIRKRDLKQTAAVDRSEEQVDPRNFTWVAHGVTTGCTDTKKNSKNPKSKQVYFYINHLPMDATPDCVYQKSTKFTVELIPKPLPDVRKESAVNNLNHTNDLVQRIVLGHPIPRGASESPIPRWKMMKHKPPKGLPPLNKSQYSAIDSALTKTFTVIQGPPGTGKTVVGAYIVYWFFVLNSEIPRQNQNPADSNKKEVILYCGPSNKSVDVVAEYLLRFGDRLKPLRVYSRQMEMLEYPYPGSILQLSHKSMRQEQSKADLRPITMHHRMREPENPHWKEIRKFDERIRLGEKLTDIDVEAYKNLLNEARLHELKKHDVILCTCTAASTPNLTKTISARQILIDECAMATEPQALVPLVSFKPEKIVLIGDHKQLRPIVRNALVRQLGMSKSLFERYMGKAVMLDIQYRMHEDICKFPSEESYEGKLKTGVERKNSFLMISDKNVQTAFGHVSGEEVSLVVMTEKGNENSKANIKEGEIAVDIAISLVNDARIRPGHIAILSPYNAQVSEIRNLLKKKHVQGITVSTITKSQGSEWRYVILSTVRSCPSDEIETDPGRAWLSKHVGFVGDPNQINVGITRAQEGLCIIGNRQLLSRSKAWRNLLEHYTSNGCVTMATDITVRKVA</sequence>
<keyword evidence="4" id="KW-0347">Helicase</keyword>
<keyword evidence="5" id="KW-0067">ATP-binding</keyword>
<dbReference type="Pfam" id="PF00773">
    <property type="entry name" value="RNB"/>
    <property type="match status" value="1"/>
</dbReference>
<dbReference type="SUPFAM" id="SSF52540">
    <property type="entry name" value="P-loop containing nucleoside triphosphate hydrolases"/>
    <property type="match status" value="2"/>
</dbReference>
<dbReference type="GO" id="GO:0005524">
    <property type="term" value="F:ATP binding"/>
    <property type="evidence" value="ECO:0007669"/>
    <property type="project" value="UniProtKB-KW"/>
</dbReference>
<dbReference type="GO" id="GO:0016787">
    <property type="term" value="F:hydrolase activity"/>
    <property type="evidence" value="ECO:0007669"/>
    <property type="project" value="UniProtKB-KW"/>
</dbReference>
<dbReference type="GO" id="GO:0004540">
    <property type="term" value="F:RNA nuclease activity"/>
    <property type="evidence" value="ECO:0007669"/>
    <property type="project" value="InterPro"/>
</dbReference>
<dbReference type="Pfam" id="PF13086">
    <property type="entry name" value="AAA_11"/>
    <property type="match status" value="2"/>
</dbReference>
<name>A0AAD7WL17_9TELE</name>
<accession>A0AAD7WL17</accession>
<feature type="domain" description="RNB" evidence="8">
    <location>
        <begin position="611"/>
        <end position="931"/>
    </location>
</feature>